<dbReference type="SUPFAM" id="SSF161098">
    <property type="entry name" value="MetI-like"/>
    <property type="match status" value="1"/>
</dbReference>
<evidence type="ECO:0000256" key="2">
    <source>
        <dbReference type="ARBA" id="ARBA00022448"/>
    </source>
</evidence>
<feature type="transmembrane region" description="Helical" evidence="7">
    <location>
        <begin position="12"/>
        <end position="30"/>
    </location>
</feature>
<dbReference type="AlphaFoldDB" id="A0A9D1SKW6"/>
<feature type="transmembrane region" description="Helical" evidence="7">
    <location>
        <begin position="225"/>
        <end position="246"/>
    </location>
</feature>
<dbReference type="PANTHER" id="PTHR30151">
    <property type="entry name" value="ALKANE SULFONATE ABC TRANSPORTER-RELATED, MEMBRANE SUBUNIT"/>
    <property type="match status" value="1"/>
</dbReference>
<dbReference type="Pfam" id="PF00528">
    <property type="entry name" value="BPD_transp_1"/>
    <property type="match status" value="1"/>
</dbReference>
<evidence type="ECO:0000256" key="5">
    <source>
        <dbReference type="ARBA" id="ARBA00022989"/>
    </source>
</evidence>
<dbReference type="PROSITE" id="PS50928">
    <property type="entry name" value="ABC_TM1"/>
    <property type="match status" value="1"/>
</dbReference>
<feature type="transmembrane region" description="Helical" evidence="7">
    <location>
        <begin position="172"/>
        <end position="197"/>
    </location>
</feature>
<dbReference type="EMBL" id="DVNJ01000032">
    <property type="protein sequence ID" value="HIU63367.1"/>
    <property type="molecule type" value="Genomic_DNA"/>
</dbReference>
<sequence>MKNQGRALRIVGYIYPLITLGLVFAVWAIAARAVDLPIVLPSVGDTFRGLGELLGSADFYVALGWTLLRTLVGFVISLALSLALALPAAFLKPVEKLFSPLVVIARAVPTMSIILLCLLWVSNRILPVVVSVFIVFPVLYTTILNAVVGVDKKLAEMSRVYKVPAARRAAKLYLPLSMPAILSGVQSTLGLMVKLIIAGEVMSGTARSIGQAMNLAHQYLETDVVLAYTLAAIALSALLEGAVALVKRLALRWRYA</sequence>
<dbReference type="PANTHER" id="PTHR30151:SF0">
    <property type="entry name" value="ABC TRANSPORTER PERMEASE PROTEIN MJ0413-RELATED"/>
    <property type="match status" value="1"/>
</dbReference>
<evidence type="ECO:0000256" key="3">
    <source>
        <dbReference type="ARBA" id="ARBA00022475"/>
    </source>
</evidence>
<feature type="transmembrane region" description="Helical" evidence="7">
    <location>
        <begin position="103"/>
        <end position="122"/>
    </location>
</feature>
<comment type="caution">
    <text evidence="9">The sequence shown here is derived from an EMBL/GenBank/DDBJ whole genome shotgun (WGS) entry which is preliminary data.</text>
</comment>
<evidence type="ECO:0000313" key="10">
    <source>
        <dbReference type="Proteomes" id="UP000824145"/>
    </source>
</evidence>
<keyword evidence="6 7" id="KW-0472">Membrane</keyword>
<evidence type="ECO:0000313" key="9">
    <source>
        <dbReference type="EMBL" id="HIU63367.1"/>
    </source>
</evidence>
<evidence type="ECO:0000256" key="7">
    <source>
        <dbReference type="RuleBase" id="RU363032"/>
    </source>
</evidence>
<protein>
    <submittedName>
        <fullName evidence="9">ABC transporter permease subunit</fullName>
    </submittedName>
</protein>
<name>A0A9D1SKW6_9FIRM</name>
<evidence type="ECO:0000259" key="8">
    <source>
        <dbReference type="PROSITE" id="PS50928"/>
    </source>
</evidence>
<feature type="domain" description="ABC transmembrane type-1" evidence="8">
    <location>
        <begin position="67"/>
        <end position="243"/>
    </location>
</feature>
<keyword evidence="3" id="KW-1003">Cell membrane</keyword>
<dbReference type="InterPro" id="IPR035906">
    <property type="entry name" value="MetI-like_sf"/>
</dbReference>
<feature type="transmembrane region" description="Helical" evidence="7">
    <location>
        <begin position="128"/>
        <end position="151"/>
    </location>
</feature>
<dbReference type="Proteomes" id="UP000824145">
    <property type="component" value="Unassembled WGS sequence"/>
</dbReference>
<reference evidence="9" key="1">
    <citation type="submission" date="2020-10" db="EMBL/GenBank/DDBJ databases">
        <authorList>
            <person name="Gilroy R."/>
        </authorList>
    </citation>
    <scope>NUCLEOTIDE SEQUENCE</scope>
    <source>
        <strain evidence="9">9366</strain>
    </source>
</reference>
<keyword evidence="5 7" id="KW-1133">Transmembrane helix</keyword>
<dbReference type="Gene3D" id="1.10.3720.10">
    <property type="entry name" value="MetI-like"/>
    <property type="match status" value="1"/>
</dbReference>
<accession>A0A9D1SKW6</accession>
<proteinExistence type="inferred from homology"/>
<keyword evidence="2 7" id="KW-0813">Transport</keyword>
<keyword evidence="4 7" id="KW-0812">Transmembrane</keyword>
<dbReference type="InterPro" id="IPR000515">
    <property type="entry name" value="MetI-like"/>
</dbReference>
<evidence type="ECO:0000256" key="1">
    <source>
        <dbReference type="ARBA" id="ARBA00004651"/>
    </source>
</evidence>
<evidence type="ECO:0000256" key="4">
    <source>
        <dbReference type="ARBA" id="ARBA00022692"/>
    </source>
</evidence>
<gene>
    <name evidence="9" type="ORF">IAB07_06340</name>
</gene>
<comment type="similarity">
    <text evidence="7">Belongs to the binding-protein-dependent transport system permease family.</text>
</comment>
<feature type="transmembrane region" description="Helical" evidence="7">
    <location>
        <begin position="71"/>
        <end position="91"/>
    </location>
</feature>
<dbReference type="GO" id="GO:0055085">
    <property type="term" value="P:transmembrane transport"/>
    <property type="evidence" value="ECO:0007669"/>
    <property type="project" value="InterPro"/>
</dbReference>
<comment type="subcellular location">
    <subcellularLocation>
        <location evidence="1 7">Cell membrane</location>
        <topology evidence="1 7">Multi-pass membrane protein</topology>
    </subcellularLocation>
</comment>
<organism evidence="9 10">
    <name type="scientific">Candidatus Caccalectryoclostridium excrementigallinarum</name>
    <dbReference type="NCBI Taxonomy" id="2840710"/>
    <lineage>
        <taxon>Bacteria</taxon>
        <taxon>Bacillati</taxon>
        <taxon>Bacillota</taxon>
        <taxon>Clostridia</taxon>
        <taxon>Christensenellales</taxon>
        <taxon>Christensenellaceae</taxon>
        <taxon>Christensenellaceae incertae sedis</taxon>
        <taxon>Candidatus Caccalectryoclostridium</taxon>
    </lineage>
</organism>
<reference evidence="9" key="2">
    <citation type="journal article" date="2021" name="PeerJ">
        <title>Extensive microbial diversity within the chicken gut microbiome revealed by metagenomics and culture.</title>
        <authorList>
            <person name="Gilroy R."/>
            <person name="Ravi A."/>
            <person name="Getino M."/>
            <person name="Pursley I."/>
            <person name="Horton D.L."/>
            <person name="Alikhan N.F."/>
            <person name="Baker D."/>
            <person name="Gharbi K."/>
            <person name="Hall N."/>
            <person name="Watson M."/>
            <person name="Adriaenssens E.M."/>
            <person name="Foster-Nyarko E."/>
            <person name="Jarju S."/>
            <person name="Secka A."/>
            <person name="Antonio M."/>
            <person name="Oren A."/>
            <person name="Chaudhuri R.R."/>
            <person name="La Ragione R."/>
            <person name="Hildebrand F."/>
            <person name="Pallen M.J."/>
        </authorList>
    </citation>
    <scope>NUCLEOTIDE SEQUENCE</scope>
    <source>
        <strain evidence="9">9366</strain>
    </source>
</reference>
<dbReference type="GO" id="GO:0005886">
    <property type="term" value="C:plasma membrane"/>
    <property type="evidence" value="ECO:0007669"/>
    <property type="project" value="UniProtKB-SubCell"/>
</dbReference>
<evidence type="ECO:0000256" key="6">
    <source>
        <dbReference type="ARBA" id="ARBA00023136"/>
    </source>
</evidence>